<feature type="compositionally biased region" description="Basic residues" evidence="1">
    <location>
        <begin position="17"/>
        <end position="27"/>
    </location>
</feature>
<sequence>MSQPKYQFASSAPYHGGGKKSGSRHRRSYSEDTDTDGASLTYSATSSVHSGGSAAGESTDSSFADIMRVLDLQDSEQLKEIIKKEGVSSIDELQRKRGYHSGAGSVASSLAYSTDGDSHLEGTKLLQTIAGQPSDSYAFDGGGAGDENLDLLFAPAAPAVVKRSKGNKVVLGKDKNAQGVNTTPKSKTVRKAFEGEDAESPSSNKSTPTKAPPSSSPGTPPLPRKNRNAGSIQVEEEDVDYKEWWMQCFPDAFKNLMPTR</sequence>
<evidence type="ECO:0000313" key="2">
    <source>
        <dbReference type="EMBL" id="KAG7347496.1"/>
    </source>
</evidence>
<dbReference type="AlphaFoldDB" id="A0A9K3KQ71"/>
<keyword evidence="3" id="KW-1185">Reference proteome</keyword>
<dbReference type="OrthoDB" id="44170at2759"/>
<feature type="compositionally biased region" description="Polar residues" evidence="1">
    <location>
        <begin position="1"/>
        <end position="10"/>
    </location>
</feature>
<feature type="region of interest" description="Disordered" evidence="1">
    <location>
        <begin position="1"/>
        <end position="59"/>
    </location>
</feature>
<feature type="compositionally biased region" description="Polar residues" evidence="1">
    <location>
        <begin position="36"/>
        <end position="59"/>
    </location>
</feature>
<proteinExistence type="predicted"/>
<reference evidence="2" key="2">
    <citation type="submission" date="2021-04" db="EMBL/GenBank/DDBJ databases">
        <authorList>
            <person name="Podell S."/>
        </authorList>
    </citation>
    <scope>NUCLEOTIDE SEQUENCE</scope>
    <source>
        <strain evidence="2">Hildebrandi</strain>
    </source>
</reference>
<feature type="region of interest" description="Disordered" evidence="1">
    <location>
        <begin position="164"/>
        <end position="234"/>
    </location>
</feature>
<feature type="compositionally biased region" description="Low complexity" evidence="1">
    <location>
        <begin position="200"/>
        <end position="209"/>
    </location>
</feature>
<dbReference type="EMBL" id="JAGRRH010000020">
    <property type="protein sequence ID" value="KAG7347496.1"/>
    <property type="molecule type" value="Genomic_DNA"/>
</dbReference>
<evidence type="ECO:0000256" key="1">
    <source>
        <dbReference type="SAM" id="MobiDB-lite"/>
    </source>
</evidence>
<gene>
    <name evidence="2" type="ORF">IV203_016201</name>
</gene>
<comment type="caution">
    <text evidence="2">The sequence shown here is derived from an EMBL/GenBank/DDBJ whole genome shotgun (WGS) entry which is preliminary data.</text>
</comment>
<name>A0A9K3KQ71_9STRA</name>
<accession>A0A9K3KQ71</accession>
<evidence type="ECO:0000313" key="3">
    <source>
        <dbReference type="Proteomes" id="UP000693970"/>
    </source>
</evidence>
<dbReference type="Proteomes" id="UP000693970">
    <property type="component" value="Unassembled WGS sequence"/>
</dbReference>
<reference evidence="2" key="1">
    <citation type="journal article" date="2021" name="Sci. Rep.">
        <title>Diploid genomic architecture of Nitzschia inconspicua, an elite biomass production diatom.</title>
        <authorList>
            <person name="Oliver A."/>
            <person name="Podell S."/>
            <person name="Pinowska A."/>
            <person name="Traller J.C."/>
            <person name="Smith S.R."/>
            <person name="McClure R."/>
            <person name="Beliaev A."/>
            <person name="Bohutskyi P."/>
            <person name="Hill E.A."/>
            <person name="Rabines A."/>
            <person name="Zheng H."/>
            <person name="Allen L.Z."/>
            <person name="Kuo A."/>
            <person name="Grigoriev I.V."/>
            <person name="Allen A.E."/>
            <person name="Hazlebeck D."/>
            <person name="Allen E.E."/>
        </authorList>
    </citation>
    <scope>NUCLEOTIDE SEQUENCE</scope>
    <source>
        <strain evidence="2">Hildebrandi</strain>
    </source>
</reference>
<protein>
    <submittedName>
        <fullName evidence="2">Uncharacterized protein</fullName>
    </submittedName>
</protein>
<organism evidence="2 3">
    <name type="scientific">Nitzschia inconspicua</name>
    <dbReference type="NCBI Taxonomy" id="303405"/>
    <lineage>
        <taxon>Eukaryota</taxon>
        <taxon>Sar</taxon>
        <taxon>Stramenopiles</taxon>
        <taxon>Ochrophyta</taxon>
        <taxon>Bacillariophyta</taxon>
        <taxon>Bacillariophyceae</taxon>
        <taxon>Bacillariophycidae</taxon>
        <taxon>Bacillariales</taxon>
        <taxon>Bacillariaceae</taxon>
        <taxon>Nitzschia</taxon>
    </lineage>
</organism>
<feature type="compositionally biased region" description="Pro residues" evidence="1">
    <location>
        <begin position="210"/>
        <end position="223"/>
    </location>
</feature>